<protein>
    <submittedName>
        <fullName evidence="3">Zinc finger protein like</fullName>
    </submittedName>
</protein>
<sequence length="573" mass="62718">MNYSGYDYQQHQQHEQQQHPYDPSQIRSYDQSSQAYYGYNQQYNQHYPYYPSHDYTNSYAQQTYQQFQQEPSLIHPPGVPIPSQQSQTSGPGHTHMQNQQNVYYPPGVMENQLQLNPIPGSAAVGPLNPIPGSPAEGPLNPAANAVAAALSQLKQFAGNTGAVHKAMHSPASYRRGGRSGRPFRGGGRGRNGGRHFPPDSVGLSTPKAASVPSDGVVPSMPPPLVPGQAQLLPAQVPANPFCRPPHMACCEVCRVDCNTPEILEQHRNGKRHKKNLKVHEELQKLNKVRSGPETEQMSNSGFNPENVQPEKTEESKNKEYQPKNMASEVASCNYLDGKEQPTDVGGTSKVSAEEPDRKTGDHFAARGPSFKHKMRGGRGGKYMRANSRSRRLVEPPKPKQVIPLICELCNVKCESQVVFDSHLAGKKHVSNLKRFHGHQVLYGEEGLQACYPPNINSISNLITPQVQQGVTDPQVLLAQLLTYVLSQAQAPSMMTLPGPMATQVLVPTTAAGSSLEIPDQLSLQMQGTKNTEGGRKNLMMETKGESFVSGEKVADLPVENSIIPSTENQCAAD</sequence>
<feature type="region of interest" description="Disordered" evidence="1">
    <location>
        <begin position="1"/>
        <end position="27"/>
    </location>
</feature>
<dbReference type="InterPro" id="IPR013087">
    <property type="entry name" value="Znf_C2H2_type"/>
</dbReference>
<evidence type="ECO:0000313" key="3">
    <source>
        <dbReference type="EMBL" id="KAJ7962100.1"/>
    </source>
</evidence>
<name>A0AAD7PPG7_QUISA</name>
<feature type="compositionally biased region" description="Basic and acidic residues" evidence="1">
    <location>
        <begin position="308"/>
        <end position="321"/>
    </location>
</feature>
<gene>
    <name evidence="3" type="ORF">O6P43_017372</name>
</gene>
<dbReference type="Proteomes" id="UP001163823">
    <property type="component" value="Chromosome 7"/>
</dbReference>
<dbReference type="GO" id="GO:0003676">
    <property type="term" value="F:nucleic acid binding"/>
    <property type="evidence" value="ECO:0007669"/>
    <property type="project" value="InterPro"/>
</dbReference>
<dbReference type="AlphaFoldDB" id="A0AAD7PPG7"/>
<feature type="region of interest" description="Disordered" evidence="1">
    <location>
        <begin position="165"/>
        <end position="215"/>
    </location>
</feature>
<dbReference type="SMART" id="SM00451">
    <property type="entry name" value="ZnF_U1"/>
    <property type="match status" value="2"/>
</dbReference>
<dbReference type="GO" id="GO:0008270">
    <property type="term" value="F:zinc ion binding"/>
    <property type="evidence" value="ECO:0007669"/>
    <property type="project" value="InterPro"/>
</dbReference>
<evidence type="ECO:0000313" key="4">
    <source>
        <dbReference type="Proteomes" id="UP001163823"/>
    </source>
</evidence>
<feature type="region of interest" description="Disordered" evidence="1">
    <location>
        <begin position="283"/>
        <end position="323"/>
    </location>
</feature>
<dbReference type="Gene3D" id="3.30.160.60">
    <property type="entry name" value="Classic Zinc Finger"/>
    <property type="match status" value="2"/>
</dbReference>
<dbReference type="InterPro" id="IPR036236">
    <property type="entry name" value="Znf_C2H2_sf"/>
</dbReference>
<accession>A0AAD7PPG7</accession>
<feature type="compositionally biased region" description="Basic residues" evidence="1">
    <location>
        <begin position="369"/>
        <end position="378"/>
    </location>
</feature>
<keyword evidence="4" id="KW-1185">Reference proteome</keyword>
<dbReference type="EMBL" id="JARAOO010000007">
    <property type="protein sequence ID" value="KAJ7962100.1"/>
    <property type="molecule type" value="Genomic_DNA"/>
</dbReference>
<dbReference type="SUPFAM" id="SSF57667">
    <property type="entry name" value="beta-beta-alpha zinc fingers"/>
    <property type="match status" value="2"/>
</dbReference>
<evidence type="ECO:0000259" key="2">
    <source>
        <dbReference type="SMART" id="SM00451"/>
    </source>
</evidence>
<feature type="region of interest" description="Disordered" evidence="1">
    <location>
        <begin position="336"/>
        <end position="391"/>
    </location>
</feature>
<comment type="caution">
    <text evidence="3">The sequence shown here is derived from an EMBL/GenBank/DDBJ whole genome shotgun (WGS) entry which is preliminary data.</text>
</comment>
<dbReference type="KEGG" id="qsa:O6P43_017372"/>
<feature type="compositionally biased region" description="Polar residues" evidence="1">
    <location>
        <begin position="293"/>
        <end position="306"/>
    </location>
</feature>
<feature type="compositionally biased region" description="Basic and acidic residues" evidence="1">
    <location>
        <begin position="351"/>
        <end position="364"/>
    </location>
</feature>
<evidence type="ECO:0000256" key="1">
    <source>
        <dbReference type="SAM" id="MobiDB-lite"/>
    </source>
</evidence>
<dbReference type="PANTHER" id="PTHR47487">
    <property type="entry name" value="OS06G0651300 PROTEIN-RELATED"/>
    <property type="match status" value="1"/>
</dbReference>
<feature type="domain" description="U1-type" evidence="2">
    <location>
        <begin position="249"/>
        <end position="279"/>
    </location>
</feature>
<organism evidence="3 4">
    <name type="scientific">Quillaja saponaria</name>
    <name type="common">Soap bark tree</name>
    <dbReference type="NCBI Taxonomy" id="32244"/>
    <lineage>
        <taxon>Eukaryota</taxon>
        <taxon>Viridiplantae</taxon>
        <taxon>Streptophyta</taxon>
        <taxon>Embryophyta</taxon>
        <taxon>Tracheophyta</taxon>
        <taxon>Spermatophyta</taxon>
        <taxon>Magnoliopsida</taxon>
        <taxon>eudicotyledons</taxon>
        <taxon>Gunneridae</taxon>
        <taxon>Pentapetalae</taxon>
        <taxon>rosids</taxon>
        <taxon>fabids</taxon>
        <taxon>Fabales</taxon>
        <taxon>Quillajaceae</taxon>
        <taxon>Quillaja</taxon>
    </lineage>
</organism>
<dbReference type="Pfam" id="PF12874">
    <property type="entry name" value="zf-met"/>
    <property type="match status" value="2"/>
</dbReference>
<reference evidence="3" key="1">
    <citation type="journal article" date="2023" name="Science">
        <title>Elucidation of the pathway for biosynthesis of saponin adjuvants from the soapbark tree.</title>
        <authorList>
            <person name="Reed J."/>
            <person name="Orme A."/>
            <person name="El-Demerdash A."/>
            <person name="Owen C."/>
            <person name="Martin L.B.B."/>
            <person name="Misra R.C."/>
            <person name="Kikuchi S."/>
            <person name="Rejzek M."/>
            <person name="Martin A.C."/>
            <person name="Harkess A."/>
            <person name="Leebens-Mack J."/>
            <person name="Louveau T."/>
            <person name="Stephenson M.J."/>
            <person name="Osbourn A."/>
        </authorList>
    </citation>
    <scope>NUCLEOTIDE SEQUENCE</scope>
    <source>
        <strain evidence="3">S10</strain>
    </source>
</reference>
<proteinExistence type="predicted"/>
<dbReference type="InterPro" id="IPR003604">
    <property type="entry name" value="Matrin/U1-like-C_Znf_C2H2"/>
</dbReference>
<dbReference type="PANTHER" id="PTHR47487:SF3">
    <property type="entry name" value="GLUTENIN, HIGH MOLECULAR WEIGHT SUBUNIT 12-LIKE"/>
    <property type="match status" value="1"/>
</dbReference>
<feature type="domain" description="U1-type" evidence="2">
    <location>
        <begin position="401"/>
        <end position="435"/>
    </location>
</feature>